<feature type="compositionally biased region" description="Polar residues" evidence="6">
    <location>
        <begin position="112"/>
        <end position="123"/>
    </location>
</feature>
<dbReference type="PANTHER" id="PTHR47338">
    <property type="entry name" value="ZN(II)2CYS6 TRANSCRIPTION FACTOR (EUROFUNG)-RELATED"/>
    <property type="match status" value="1"/>
</dbReference>
<dbReference type="Pfam" id="PF00172">
    <property type="entry name" value="Zn_clus"/>
    <property type="match status" value="1"/>
</dbReference>
<keyword evidence="2" id="KW-0479">Metal-binding</keyword>
<keyword evidence="4" id="KW-0804">Transcription</keyword>
<feature type="compositionally biased region" description="Low complexity" evidence="6">
    <location>
        <begin position="101"/>
        <end position="111"/>
    </location>
</feature>
<evidence type="ECO:0000259" key="7">
    <source>
        <dbReference type="PROSITE" id="PS50048"/>
    </source>
</evidence>
<dbReference type="GO" id="GO:0003677">
    <property type="term" value="F:DNA binding"/>
    <property type="evidence" value="ECO:0007669"/>
    <property type="project" value="InterPro"/>
</dbReference>
<reference evidence="8 9" key="1">
    <citation type="submission" date="2024-01" db="EMBL/GenBank/DDBJ databases">
        <title>Comparative genomics of Cryptococcus and Kwoniella reveals pathogenesis evolution and contrasting modes of karyotype evolution via chromosome fusion or intercentromeric recombination.</title>
        <authorList>
            <person name="Coelho M.A."/>
            <person name="David-Palma M."/>
            <person name="Shea T."/>
            <person name="Bowers K."/>
            <person name="McGinley-Smith S."/>
            <person name="Mohammad A.W."/>
            <person name="Gnirke A."/>
            <person name="Yurkov A.M."/>
            <person name="Nowrousian M."/>
            <person name="Sun S."/>
            <person name="Cuomo C.A."/>
            <person name="Heitman J."/>
        </authorList>
    </citation>
    <scope>NUCLEOTIDE SEQUENCE [LARGE SCALE GENOMIC DNA]</scope>
    <source>
        <strain evidence="8 9">CBS 6074</strain>
    </source>
</reference>
<dbReference type="InterPro" id="IPR001138">
    <property type="entry name" value="Zn2Cys6_DnaBD"/>
</dbReference>
<dbReference type="PRINTS" id="PR00755">
    <property type="entry name" value="AFLATOXINBRP"/>
</dbReference>
<dbReference type="GO" id="GO:0000981">
    <property type="term" value="F:DNA-binding transcription factor activity, RNA polymerase II-specific"/>
    <property type="evidence" value="ECO:0007669"/>
    <property type="project" value="InterPro"/>
</dbReference>
<dbReference type="SMART" id="SM00906">
    <property type="entry name" value="Fungal_trans"/>
    <property type="match status" value="1"/>
</dbReference>
<protein>
    <recommendedName>
        <fullName evidence="7">Zn(2)-C6 fungal-type domain-containing protein</fullName>
    </recommendedName>
</protein>
<dbReference type="CDD" id="cd12148">
    <property type="entry name" value="fungal_TF_MHR"/>
    <property type="match status" value="1"/>
</dbReference>
<proteinExistence type="predicted"/>
<feature type="domain" description="Zn(2)-C6 fungal-type" evidence="7">
    <location>
        <begin position="15"/>
        <end position="45"/>
    </location>
</feature>
<dbReference type="CDD" id="cd00067">
    <property type="entry name" value="GAL4"/>
    <property type="match status" value="1"/>
</dbReference>
<dbReference type="InterPro" id="IPR036864">
    <property type="entry name" value="Zn2-C6_fun-type_DNA-bd_sf"/>
</dbReference>
<dbReference type="Pfam" id="PF04082">
    <property type="entry name" value="Fungal_trans"/>
    <property type="match status" value="1"/>
</dbReference>
<feature type="compositionally biased region" description="Polar residues" evidence="6">
    <location>
        <begin position="64"/>
        <end position="79"/>
    </location>
</feature>
<dbReference type="Gene3D" id="4.10.240.10">
    <property type="entry name" value="Zn(2)-C6 fungal-type DNA-binding domain"/>
    <property type="match status" value="1"/>
</dbReference>
<dbReference type="EMBL" id="CP144104">
    <property type="protein sequence ID" value="WWC90922.1"/>
    <property type="molecule type" value="Genomic_DNA"/>
</dbReference>
<keyword evidence="3" id="KW-0805">Transcription regulation</keyword>
<dbReference type="Proteomes" id="UP001355207">
    <property type="component" value="Chromosome 7"/>
</dbReference>
<dbReference type="RefSeq" id="XP_066077685.1">
    <property type="nucleotide sequence ID" value="XM_066221588.1"/>
</dbReference>
<dbReference type="AlphaFoldDB" id="A0AAX4K058"/>
<keyword evidence="9" id="KW-1185">Reference proteome</keyword>
<evidence type="ECO:0000256" key="3">
    <source>
        <dbReference type="ARBA" id="ARBA00023015"/>
    </source>
</evidence>
<dbReference type="PROSITE" id="PS00463">
    <property type="entry name" value="ZN2_CY6_FUNGAL_1"/>
    <property type="match status" value="1"/>
</dbReference>
<dbReference type="InterPro" id="IPR050815">
    <property type="entry name" value="TF_fung"/>
</dbReference>
<gene>
    <name evidence="8" type="ORF">L201_005860</name>
</gene>
<evidence type="ECO:0000256" key="6">
    <source>
        <dbReference type="SAM" id="MobiDB-lite"/>
    </source>
</evidence>
<evidence type="ECO:0000256" key="1">
    <source>
        <dbReference type="ARBA" id="ARBA00004123"/>
    </source>
</evidence>
<dbReference type="PROSITE" id="PS50048">
    <property type="entry name" value="ZN2_CY6_FUNGAL_2"/>
    <property type="match status" value="1"/>
</dbReference>
<keyword evidence="5" id="KW-0539">Nucleus</keyword>
<evidence type="ECO:0000256" key="4">
    <source>
        <dbReference type="ARBA" id="ARBA00023163"/>
    </source>
</evidence>
<sequence length="637" mass="71287">MPAAAKHRPLARGDACQSCKTRKIRCPAEKPACANCVKKGRECIYNVNNTIGSTDGSPIGHNEYQPNGISSRNSSANNSPTNHIILSGPSTSTHNQIHRPSVSNSVHSSSSFTNNDPSQTLPNSRLPLSATGISQIESNPPSYQPNYNNTNSTTPWTDAGMMGMLPSMMSPVQNLPSPWEDFDIAALIGQGQQVNDSDKTRIEDVELTEVERDHLLLLYFTGQRIFGIDMHISSFYNRLQSNDPMIRPHPCLLNAMYLMTCRGSPLESLRKQEKSFFLKAKHQMDHAIALPDFIFDAIRAGTMLCTWLFGSQRHMEGLSMLGQMIKLSIAVGLDVIKSSIEISVDPPPEHKRLEFKNFLRLPASHLELADRIYAFWHLYLVDRCVAIALDLPAGFNLERMTTPLPRAWAEYESNDPHLATCDQRLKDMYDGSSGIISSCGRQHIGEFFFTFCAVELMYQIALRPSKKEQDRLEIALHRFTSNLPVGLRGTEITEEGKPGVSTETAAIQSITLCAEMFLYQIDKTDKPDVRALEAARRILGILHLLKDAHIGDIGLFAIIIWCRTARLLVWECKRLEASGDTFAAAPYVKDVQLITVFLQQLAHISLAAVSLDDIKNWWSDDLSTFGWEHSSTRDFRH</sequence>
<evidence type="ECO:0000313" key="9">
    <source>
        <dbReference type="Proteomes" id="UP001355207"/>
    </source>
</evidence>
<dbReference type="GO" id="GO:0005634">
    <property type="term" value="C:nucleus"/>
    <property type="evidence" value="ECO:0007669"/>
    <property type="project" value="UniProtKB-SubCell"/>
</dbReference>
<dbReference type="SUPFAM" id="SSF57701">
    <property type="entry name" value="Zn2/Cys6 DNA-binding domain"/>
    <property type="match status" value="1"/>
</dbReference>
<evidence type="ECO:0000256" key="5">
    <source>
        <dbReference type="ARBA" id="ARBA00023242"/>
    </source>
</evidence>
<feature type="region of interest" description="Disordered" evidence="6">
    <location>
        <begin position="91"/>
        <end position="126"/>
    </location>
</feature>
<comment type="subcellular location">
    <subcellularLocation>
        <location evidence="1">Nucleus</location>
    </subcellularLocation>
</comment>
<organism evidence="8 9">
    <name type="scientific">Kwoniella dendrophila CBS 6074</name>
    <dbReference type="NCBI Taxonomy" id="1295534"/>
    <lineage>
        <taxon>Eukaryota</taxon>
        <taxon>Fungi</taxon>
        <taxon>Dikarya</taxon>
        <taxon>Basidiomycota</taxon>
        <taxon>Agaricomycotina</taxon>
        <taxon>Tremellomycetes</taxon>
        <taxon>Tremellales</taxon>
        <taxon>Cryptococcaceae</taxon>
        <taxon>Kwoniella</taxon>
    </lineage>
</organism>
<evidence type="ECO:0000256" key="2">
    <source>
        <dbReference type="ARBA" id="ARBA00022723"/>
    </source>
</evidence>
<name>A0AAX4K058_9TREE</name>
<dbReference type="InterPro" id="IPR007219">
    <property type="entry name" value="XnlR_reg_dom"/>
</dbReference>
<dbReference type="SMART" id="SM00066">
    <property type="entry name" value="GAL4"/>
    <property type="match status" value="1"/>
</dbReference>
<feature type="region of interest" description="Disordered" evidence="6">
    <location>
        <begin position="54"/>
        <end position="79"/>
    </location>
</feature>
<dbReference type="PANTHER" id="PTHR47338:SF29">
    <property type="entry name" value="ZN(2)-C6 FUNGAL-TYPE DOMAIN-CONTAINING PROTEIN"/>
    <property type="match status" value="1"/>
</dbReference>
<dbReference type="GO" id="GO:0006351">
    <property type="term" value="P:DNA-templated transcription"/>
    <property type="evidence" value="ECO:0007669"/>
    <property type="project" value="InterPro"/>
</dbReference>
<dbReference type="GO" id="GO:0008270">
    <property type="term" value="F:zinc ion binding"/>
    <property type="evidence" value="ECO:0007669"/>
    <property type="project" value="InterPro"/>
</dbReference>
<accession>A0AAX4K058</accession>
<dbReference type="GeneID" id="91096530"/>
<evidence type="ECO:0000313" key="8">
    <source>
        <dbReference type="EMBL" id="WWC90922.1"/>
    </source>
</evidence>